<organism evidence="1 2">
    <name type="scientific">Aliikangiella maris</name>
    <dbReference type="NCBI Taxonomy" id="3162458"/>
    <lineage>
        <taxon>Bacteria</taxon>
        <taxon>Pseudomonadati</taxon>
        <taxon>Pseudomonadota</taxon>
        <taxon>Gammaproteobacteria</taxon>
        <taxon>Oceanospirillales</taxon>
        <taxon>Pleioneaceae</taxon>
        <taxon>Aliikangiella</taxon>
    </lineage>
</organism>
<accession>A0ABV2C0D1</accession>
<evidence type="ECO:0000313" key="1">
    <source>
        <dbReference type="EMBL" id="MET1257629.1"/>
    </source>
</evidence>
<dbReference type="EMBL" id="JBEVCJ010000140">
    <property type="protein sequence ID" value="MET1257629.1"/>
    <property type="molecule type" value="Genomic_DNA"/>
</dbReference>
<comment type="caution">
    <text evidence="1">The sequence shown here is derived from an EMBL/GenBank/DDBJ whole genome shotgun (WGS) entry which is preliminary data.</text>
</comment>
<sequence length="130" mass="14049">MRISIIILTAIYSIFSALGVMYIFSGYGSIFSLVVITGYIFTAIALNGKGGQPFRIISYVVAGLLSLFLIGALFGIFAPLFGYAFEPLLISTSLILSGLGIWTIYCLRVMNKSSAHNQALKKDAENYSAS</sequence>
<proteinExistence type="predicted"/>
<dbReference type="Proteomes" id="UP001548189">
    <property type="component" value="Unassembled WGS sequence"/>
</dbReference>
<keyword evidence="2" id="KW-1185">Reference proteome</keyword>
<evidence type="ECO:0000313" key="2">
    <source>
        <dbReference type="Proteomes" id="UP001548189"/>
    </source>
</evidence>
<gene>
    <name evidence="1" type="ORF">ABVT43_21030</name>
</gene>
<reference evidence="1 2" key="1">
    <citation type="submission" date="2024-06" db="EMBL/GenBank/DDBJ databases">
        <authorList>
            <person name="Li F."/>
        </authorList>
    </citation>
    <scope>NUCLEOTIDE SEQUENCE [LARGE SCALE GENOMIC DNA]</scope>
    <source>
        <strain evidence="1 2">GXAS 311</strain>
    </source>
</reference>
<name>A0ABV2C0D1_9GAMM</name>
<protein>
    <submittedName>
        <fullName evidence="1">Uncharacterized protein</fullName>
    </submittedName>
</protein>